<dbReference type="AlphaFoldDB" id="A0A523QHG0"/>
<comment type="caution">
    <text evidence="1">The sequence shown here is derived from an EMBL/GenBank/DDBJ whole genome shotgun (WGS) entry which is preliminary data.</text>
</comment>
<dbReference type="InterPro" id="IPR007841">
    <property type="entry name" value="UPF0210"/>
</dbReference>
<proteinExistence type="predicted"/>
<evidence type="ECO:0000313" key="2">
    <source>
        <dbReference type="Proteomes" id="UP000320781"/>
    </source>
</evidence>
<protein>
    <submittedName>
        <fullName evidence="1">DUF711 family protein</fullName>
    </submittedName>
</protein>
<gene>
    <name evidence="1" type="ORF">E3J95_05720</name>
</gene>
<dbReference type="PANTHER" id="PTHR37560">
    <property type="entry name" value="UPF0210 PROTEIN SPR0218"/>
    <property type="match status" value="1"/>
</dbReference>
<sequence>MKIRTITTGFNLKLPLKEDRINRIASFANDSKKVFENSGYTVQTLRLATQPWEEYFESRSQIIKLVEELERLTHKYSIDYFNVGPTSSSKHIPLVYDIIKNTSNGFCTVIISDRKQINHEAAKKTARLIKKLSRISEDGFDNLRFAALFNTKPGSPFYPASYHKGPTSFAIGAENSDLVYKAFSRAKNIEKAEYFLKEMLTTEYGRVEAIARGISEKEKIKYDGIDVSIATSVKPNESIAHAFEKLGLGKFGEVGTLAIAKVITETLKGLDIKKCGYCGLMLPVLEDYGLAMRNIDGTYELTNLLLYSAVCGVGLDTVPLPGEVSEEKLYALLLDIASLSIKLDKPLSARLMPIPNKTMGQMTNFKFEYFVNSKVMKI</sequence>
<dbReference type="PANTHER" id="PTHR37560:SF2">
    <property type="entry name" value="DUF711 DOMAIN-CONTAINING PROTEIN"/>
    <property type="match status" value="1"/>
</dbReference>
<dbReference type="Proteomes" id="UP000320781">
    <property type="component" value="Unassembled WGS sequence"/>
</dbReference>
<dbReference type="SUPFAM" id="SSF51998">
    <property type="entry name" value="PFL-like glycyl radical enzymes"/>
    <property type="match status" value="1"/>
</dbReference>
<dbReference type="Pfam" id="PF05167">
    <property type="entry name" value="DUF711"/>
    <property type="match status" value="1"/>
</dbReference>
<reference evidence="1 2" key="1">
    <citation type="submission" date="2019-03" db="EMBL/GenBank/DDBJ databases">
        <title>Metabolic potential of uncultured bacteria and archaea associated with petroleum seepage in deep-sea sediments.</title>
        <authorList>
            <person name="Dong X."/>
            <person name="Hubert C."/>
        </authorList>
    </citation>
    <scope>NUCLEOTIDE SEQUENCE [LARGE SCALE GENOMIC DNA]</scope>
    <source>
        <strain evidence="1">E44_bin92</strain>
    </source>
</reference>
<name>A0A523QHG0_UNCAE</name>
<accession>A0A523QHG0</accession>
<dbReference type="Gene3D" id="3.20.70.20">
    <property type="match status" value="1"/>
</dbReference>
<organism evidence="1 2">
    <name type="scientific">Aerophobetes bacterium</name>
    <dbReference type="NCBI Taxonomy" id="2030807"/>
    <lineage>
        <taxon>Bacteria</taxon>
        <taxon>Candidatus Aerophobota</taxon>
    </lineage>
</organism>
<evidence type="ECO:0000313" key="1">
    <source>
        <dbReference type="EMBL" id="TES84930.1"/>
    </source>
</evidence>
<dbReference type="EMBL" id="SOKU01000278">
    <property type="protein sequence ID" value="TES84930.1"/>
    <property type="molecule type" value="Genomic_DNA"/>
</dbReference>